<organism evidence="10">
    <name type="scientific">marine metagenome</name>
    <dbReference type="NCBI Taxonomy" id="408172"/>
    <lineage>
        <taxon>unclassified sequences</taxon>
        <taxon>metagenomes</taxon>
        <taxon>ecological metagenomes</taxon>
    </lineage>
</organism>
<evidence type="ECO:0000256" key="1">
    <source>
        <dbReference type="ARBA" id="ARBA00004651"/>
    </source>
</evidence>
<feature type="domain" description="ABC transmembrane type-1" evidence="9">
    <location>
        <begin position="17"/>
        <end position="214"/>
    </location>
</feature>
<evidence type="ECO:0000256" key="6">
    <source>
        <dbReference type="ARBA" id="ARBA00022989"/>
    </source>
</evidence>
<keyword evidence="6 8" id="KW-1133">Transmembrane helix</keyword>
<protein>
    <recommendedName>
        <fullName evidence="9">ABC transmembrane type-1 domain-containing protein</fullName>
    </recommendedName>
</protein>
<dbReference type="SUPFAM" id="SSF161098">
    <property type="entry name" value="MetI-like"/>
    <property type="match status" value="1"/>
</dbReference>
<proteinExistence type="predicted"/>
<feature type="transmembrane region" description="Helical" evidence="8">
    <location>
        <begin position="196"/>
        <end position="217"/>
    </location>
</feature>
<dbReference type="InterPro" id="IPR035906">
    <property type="entry name" value="MetI-like_sf"/>
</dbReference>
<dbReference type="InterPro" id="IPR000515">
    <property type="entry name" value="MetI-like"/>
</dbReference>
<sequence>MDYNVIVDNLPLYLEGLGVTIQLVVIALVSGFGLAVPLALMAVSKISFLSHPAKAYIYFFRGTPLLVQMFLLYYGMGQFEAIRESVFWMLFKEAYWCSIIAFALNTAGYTAEILRGSIEQTPFGETEASYACGMSKFTMYRRIILPGSFRRALPAYGNEVIFMLHGSALAGVITIVDLFGAAKIVNSRYFVPFESFITAGFFYLCCTFCIVWFFKWVEKHWYKHLRPRTS</sequence>
<gene>
    <name evidence="10" type="ORF">METZ01_LOCUS135781</name>
</gene>
<dbReference type="GO" id="GO:0022857">
    <property type="term" value="F:transmembrane transporter activity"/>
    <property type="evidence" value="ECO:0007669"/>
    <property type="project" value="InterPro"/>
</dbReference>
<dbReference type="NCBIfam" id="TIGR01726">
    <property type="entry name" value="HEQRo_perm_3TM"/>
    <property type="match status" value="1"/>
</dbReference>
<dbReference type="AlphaFoldDB" id="A0A381Z2F4"/>
<feature type="transmembrane region" description="Helical" evidence="8">
    <location>
        <begin position="20"/>
        <end position="43"/>
    </location>
</feature>
<evidence type="ECO:0000256" key="2">
    <source>
        <dbReference type="ARBA" id="ARBA00022448"/>
    </source>
</evidence>
<evidence type="ECO:0000313" key="10">
    <source>
        <dbReference type="EMBL" id="SVA82927.1"/>
    </source>
</evidence>
<keyword evidence="4" id="KW-0997">Cell inner membrane</keyword>
<dbReference type="Pfam" id="PF00528">
    <property type="entry name" value="BPD_transp_1"/>
    <property type="match status" value="1"/>
</dbReference>
<evidence type="ECO:0000259" key="9">
    <source>
        <dbReference type="PROSITE" id="PS50928"/>
    </source>
</evidence>
<comment type="subcellular location">
    <subcellularLocation>
        <location evidence="1">Cell membrane</location>
        <topology evidence="1">Multi-pass membrane protein</topology>
    </subcellularLocation>
</comment>
<dbReference type="CDD" id="cd06261">
    <property type="entry name" value="TM_PBP2"/>
    <property type="match status" value="1"/>
</dbReference>
<dbReference type="InterPro" id="IPR043429">
    <property type="entry name" value="ArtM/GltK/GlnP/TcyL/YhdX-like"/>
</dbReference>
<accession>A0A381Z2F4</accession>
<dbReference type="PANTHER" id="PTHR30614:SF10">
    <property type="entry name" value="ARGININE ABC TRANSPORTER PERMEASE PROTEIN ARTM"/>
    <property type="match status" value="1"/>
</dbReference>
<name>A0A381Z2F4_9ZZZZ</name>
<keyword evidence="5 8" id="KW-0812">Transmembrane</keyword>
<dbReference type="EMBL" id="UINC01019567">
    <property type="protein sequence ID" value="SVA82927.1"/>
    <property type="molecule type" value="Genomic_DNA"/>
</dbReference>
<keyword evidence="3" id="KW-1003">Cell membrane</keyword>
<dbReference type="GO" id="GO:0006865">
    <property type="term" value="P:amino acid transport"/>
    <property type="evidence" value="ECO:0007669"/>
    <property type="project" value="TreeGrafter"/>
</dbReference>
<evidence type="ECO:0000256" key="4">
    <source>
        <dbReference type="ARBA" id="ARBA00022519"/>
    </source>
</evidence>
<evidence type="ECO:0000256" key="3">
    <source>
        <dbReference type="ARBA" id="ARBA00022475"/>
    </source>
</evidence>
<evidence type="ECO:0000256" key="8">
    <source>
        <dbReference type="SAM" id="Phobius"/>
    </source>
</evidence>
<evidence type="ECO:0000256" key="7">
    <source>
        <dbReference type="ARBA" id="ARBA00023136"/>
    </source>
</evidence>
<dbReference type="InterPro" id="IPR010065">
    <property type="entry name" value="AA_ABC_transptr_permease_3TM"/>
</dbReference>
<feature type="transmembrane region" description="Helical" evidence="8">
    <location>
        <begin position="55"/>
        <end position="74"/>
    </location>
</feature>
<feature type="transmembrane region" description="Helical" evidence="8">
    <location>
        <begin position="86"/>
        <end position="107"/>
    </location>
</feature>
<keyword evidence="2" id="KW-0813">Transport</keyword>
<dbReference type="PROSITE" id="PS50928">
    <property type="entry name" value="ABC_TM1"/>
    <property type="match status" value="1"/>
</dbReference>
<reference evidence="10" key="1">
    <citation type="submission" date="2018-05" db="EMBL/GenBank/DDBJ databases">
        <authorList>
            <person name="Lanie J.A."/>
            <person name="Ng W.-L."/>
            <person name="Kazmierczak K.M."/>
            <person name="Andrzejewski T.M."/>
            <person name="Davidsen T.M."/>
            <person name="Wayne K.J."/>
            <person name="Tettelin H."/>
            <person name="Glass J.I."/>
            <person name="Rusch D."/>
            <person name="Podicherti R."/>
            <person name="Tsui H.-C.T."/>
            <person name="Winkler M.E."/>
        </authorList>
    </citation>
    <scope>NUCLEOTIDE SEQUENCE</scope>
</reference>
<keyword evidence="7 8" id="KW-0472">Membrane</keyword>
<feature type="transmembrane region" description="Helical" evidence="8">
    <location>
        <begin position="160"/>
        <end position="184"/>
    </location>
</feature>
<dbReference type="GO" id="GO:0043190">
    <property type="term" value="C:ATP-binding cassette (ABC) transporter complex"/>
    <property type="evidence" value="ECO:0007669"/>
    <property type="project" value="InterPro"/>
</dbReference>
<dbReference type="Gene3D" id="1.10.3720.10">
    <property type="entry name" value="MetI-like"/>
    <property type="match status" value="1"/>
</dbReference>
<evidence type="ECO:0000256" key="5">
    <source>
        <dbReference type="ARBA" id="ARBA00022692"/>
    </source>
</evidence>
<dbReference type="PANTHER" id="PTHR30614">
    <property type="entry name" value="MEMBRANE COMPONENT OF AMINO ACID ABC TRANSPORTER"/>
    <property type="match status" value="1"/>
</dbReference>